<name>A0ABM9B1D6_9BACT</name>
<feature type="chain" id="PRO_5045823196" evidence="2">
    <location>
        <begin position="21"/>
        <end position="443"/>
    </location>
</feature>
<keyword evidence="1" id="KW-0175">Coiled coil</keyword>
<keyword evidence="3" id="KW-0645">Protease</keyword>
<keyword evidence="4" id="KW-1185">Reference proteome</keyword>
<gene>
    <name evidence="3" type="primary">bepA_2</name>
    <name evidence="3" type="ORF">LEM8419_01618</name>
</gene>
<dbReference type="EC" id="3.4.-.-" evidence="3"/>
<dbReference type="Proteomes" id="UP000837803">
    <property type="component" value="Unassembled WGS sequence"/>
</dbReference>
<dbReference type="EMBL" id="CAKLPZ010000001">
    <property type="protein sequence ID" value="CAH1000465.1"/>
    <property type="molecule type" value="Genomic_DNA"/>
</dbReference>
<reference evidence="3" key="1">
    <citation type="submission" date="2021-12" db="EMBL/GenBank/DDBJ databases">
        <authorList>
            <person name="Rodrigo-Torres L."/>
            <person name="Arahal R. D."/>
            <person name="Lucena T."/>
        </authorList>
    </citation>
    <scope>NUCLEOTIDE SEQUENCE</scope>
    <source>
        <strain evidence="3">CECT 8419</strain>
    </source>
</reference>
<dbReference type="InterPro" id="IPR011990">
    <property type="entry name" value="TPR-like_helical_dom_sf"/>
</dbReference>
<accession>A0ABM9B1D6</accession>
<sequence>MRNLMLSALVALLAVSTAFAQSGEDKMKEASKAYDNYNTNRDAVKLQEAVDAVMIAMEDPTVQADYKAYLEAGDIYAAAINQYVQDRTLANNEPIEPMVGRAAATAADYYMKAYNMADKKSAKKAALKGLETLQGNISNEGIYAIQDKNYEDSYEAFNKSVEVHEFLSSNDGESAFADDETKLNDERYYAALSAVLNENYDAAEPLFMALYESDYSDVGLYDGLYKVYSGKGDMESAGKYLQEGREKYPEETQLLFTEINYYLAEGKLDELTGKLDEAIAAEPENVSLYSTLGSVYDQLYQTNRAENPEKAAEYFDKAKENYEAGLEIQPDNASLIYSLGALYYNRAATMTNELVELGNDFSKEGQAKYEEMEEEINGVFDTAYPYFQKAEKTDPNNLNTLNALKEIFARRDNYDASNEMKARIEKIQAGEKIEKSYFEEQGM</sequence>
<feature type="signal peptide" evidence="2">
    <location>
        <begin position="1"/>
        <end position="20"/>
    </location>
</feature>
<organism evidence="3 4">
    <name type="scientific">Neolewinella maritima</name>
    <dbReference type="NCBI Taxonomy" id="1383882"/>
    <lineage>
        <taxon>Bacteria</taxon>
        <taxon>Pseudomonadati</taxon>
        <taxon>Bacteroidota</taxon>
        <taxon>Saprospiria</taxon>
        <taxon>Saprospirales</taxon>
        <taxon>Lewinellaceae</taxon>
        <taxon>Neolewinella</taxon>
    </lineage>
</organism>
<evidence type="ECO:0000313" key="3">
    <source>
        <dbReference type="EMBL" id="CAH1000465.1"/>
    </source>
</evidence>
<proteinExistence type="predicted"/>
<comment type="caution">
    <text evidence="3">The sequence shown here is derived from an EMBL/GenBank/DDBJ whole genome shotgun (WGS) entry which is preliminary data.</text>
</comment>
<keyword evidence="2" id="KW-0732">Signal</keyword>
<evidence type="ECO:0000313" key="4">
    <source>
        <dbReference type="Proteomes" id="UP000837803"/>
    </source>
</evidence>
<evidence type="ECO:0000256" key="1">
    <source>
        <dbReference type="SAM" id="Coils"/>
    </source>
</evidence>
<dbReference type="RefSeq" id="WP_238750515.1">
    <property type="nucleotide sequence ID" value="NZ_CAKLPZ010000001.1"/>
</dbReference>
<dbReference type="SUPFAM" id="SSF48452">
    <property type="entry name" value="TPR-like"/>
    <property type="match status" value="2"/>
</dbReference>
<keyword evidence="3" id="KW-0378">Hydrolase</keyword>
<dbReference type="GO" id="GO:0006508">
    <property type="term" value="P:proteolysis"/>
    <property type="evidence" value="ECO:0007669"/>
    <property type="project" value="UniProtKB-KW"/>
</dbReference>
<dbReference type="GO" id="GO:0008233">
    <property type="term" value="F:peptidase activity"/>
    <property type="evidence" value="ECO:0007669"/>
    <property type="project" value="UniProtKB-KW"/>
</dbReference>
<evidence type="ECO:0000256" key="2">
    <source>
        <dbReference type="SAM" id="SignalP"/>
    </source>
</evidence>
<feature type="coiled-coil region" evidence="1">
    <location>
        <begin position="20"/>
        <end position="47"/>
    </location>
</feature>
<dbReference type="Gene3D" id="1.25.40.10">
    <property type="entry name" value="Tetratricopeptide repeat domain"/>
    <property type="match status" value="2"/>
</dbReference>
<protein>
    <submittedName>
        <fullName evidence="3">Beta-barrel assembly-enhancing protease</fullName>
        <ecNumber evidence="3">3.4.-.-</ecNumber>
    </submittedName>
</protein>